<evidence type="ECO:0008006" key="3">
    <source>
        <dbReference type="Google" id="ProtNLM"/>
    </source>
</evidence>
<dbReference type="AlphaFoldDB" id="A0A6L6IUN9"/>
<dbReference type="SUPFAM" id="SSF51126">
    <property type="entry name" value="Pectin lyase-like"/>
    <property type="match status" value="1"/>
</dbReference>
<keyword evidence="2" id="KW-1185">Reference proteome</keyword>
<dbReference type="InterPro" id="IPR011050">
    <property type="entry name" value="Pectin_lyase_fold/virulence"/>
</dbReference>
<organism evidence="1 2">
    <name type="scientific">Intestinirhabdus alba</name>
    <dbReference type="NCBI Taxonomy" id="2899544"/>
    <lineage>
        <taxon>Bacteria</taxon>
        <taxon>Pseudomonadati</taxon>
        <taxon>Pseudomonadota</taxon>
        <taxon>Gammaproteobacteria</taxon>
        <taxon>Enterobacterales</taxon>
        <taxon>Enterobacteriaceae</taxon>
        <taxon>Intestinirhabdus</taxon>
    </lineage>
</organism>
<accession>A0A6L6IUN9</accession>
<protein>
    <recommendedName>
        <fullName evidence="3">Pectate lyase superfamily protein domain-containing protein</fullName>
    </recommendedName>
</protein>
<dbReference type="EMBL" id="WMJZ01000054">
    <property type="protein sequence ID" value="MTH48730.1"/>
    <property type="molecule type" value="Genomic_DNA"/>
</dbReference>
<dbReference type="RefSeq" id="WP_155110118.1">
    <property type="nucleotide sequence ID" value="NZ_WMJZ01000054.1"/>
</dbReference>
<proteinExistence type="predicted"/>
<reference evidence="1 2" key="1">
    <citation type="submission" date="2019-11" db="EMBL/GenBank/DDBJ databases">
        <title>Escherichia alba sp. nov. isolated from the gut of plastic-eating superworms Zophobas atratus.</title>
        <authorList>
            <person name="Yang Y."/>
        </authorList>
    </citation>
    <scope>NUCLEOTIDE SEQUENCE [LARGE SCALE GENOMIC DNA]</scope>
    <source>
        <strain evidence="2">BIT-B35</strain>
    </source>
</reference>
<sequence>MKFLKKSIENFGIFPDTGQDCTRKLNDCLEIISVPGNENIELTVPPGRYRFDGDIVIPSHTFLTADLSRCVRENKPVVFYSNNAKAVSIGEISQNISVDFVRIRFIVFDNIVVRFSGAKKKNIRIRSNAFIKSKTPTVSNPNEQRELNSQIEVWHSSYEITGNIFMRGREYPGKAINTYKCHETKIIGNFLGSLSNAEKASAYLSLETQKMLNLLKKNKESLGISDDEGYFVSAWYATDMLINSVFSMNFFCGNTLQYLYNPETQKDDIERDHIIYIKQYNNVDIYQNYFSGWPSDAHGQVKIRNAQNLIFSANYLDGTSFNGRAYDNSTSLFLKNTYVLNNFISEGVINYYEDVKDPNKSIKVIDFIVFGNVFSASDKEIPRISASSKPVRDIVSDNLFSVFSSNKYVDGKDVKQQKFNNIDQITLENKIPDEKKKYLNMKWIKPTNDDSSSLN</sequence>
<evidence type="ECO:0000313" key="2">
    <source>
        <dbReference type="Proteomes" id="UP000477739"/>
    </source>
</evidence>
<name>A0A6L6IUN9_9ENTR</name>
<comment type="caution">
    <text evidence="1">The sequence shown here is derived from an EMBL/GenBank/DDBJ whole genome shotgun (WGS) entry which is preliminary data.</text>
</comment>
<dbReference type="Proteomes" id="UP000477739">
    <property type="component" value="Unassembled WGS sequence"/>
</dbReference>
<gene>
    <name evidence="1" type="ORF">GJV78_21300</name>
</gene>
<evidence type="ECO:0000313" key="1">
    <source>
        <dbReference type="EMBL" id="MTH48730.1"/>
    </source>
</evidence>
<dbReference type="OrthoDB" id="6480086at2"/>